<comment type="caution">
    <text evidence="2">The sequence shown here is derived from an EMBL/GenBank/DDBJ whole genome shotgun (WGS) entry which is preliminary data.</text>
</comment>
<feature type="non-terminal residue" evidence="2">
    <location>
        <position position="1"/>
    </location>
</feature>
<dbReference type="Gene3D" id="1.25.40.20">
    <property type="entry name" value="Ankyrin repeat-containing domain"/>
    <property type="match status" value="1"/>
</dbReference>
<reference evidence="2 3" key="1">
    <citation type="submission" date="2020-02" db="EMBL/GenBank/DDBJ databases">
        <title>Draft genome sequence of Haematococcus lacustris strain NIES-144.</title>
        <authorList>
            <person name="Morimoto D."/>
            <person name="Nakagawa S."/>
            <person name="Yoshida T."/>
            <person name="Sawayama S."/>
        </authorList>
    </citation>
    <scope>NUCLEOTIDE SEQUENCE [LARGE SCALE GENOMIC DNA]</scope>
    <source>
        <strain evidence="2 3">NIES-144</strain>
    </source>
</reference>
<proteinExistence type="predicted"/>
<evidence type="ECO:0000256" key="1">
    <source>
        <dbReference type="PROSITE-ProRule" id="PRU00023"/>
    </source>
</evidence>
<name>A0A699Z9A4_HAELA</name>
<gene>
    <name evidence="2" type="ORF">HaLaN_15617</name>
</gene>
<dbReference type="InterPro" id="IPR002110">
    <property type="entry name" value="Ankyrin_rpt"/>
</dbReference>
<dbReference type="Proteomes" id="UP000485058">
    <property type="component" value="Unassembled WGS sequence"/>
</dbReference>
<keyword evidence="3" id="KW-1185">Reference proteome</keyword>
<feature type="repeat" description="ANK" evidence="1">
    <location>
        <begin position="10"/>
        <end position="42"/>
    </location>
</feature>
<dbReference type="Pfam" id="PF00023">
    <property type="entry name" value="Ank"/>
    <property type="match status" value="1"/>
</dbReference>
<dbReference type="AlphaFoldDB" id="A0A699Z9A4"/>
<dbReference type="SUPFAM" id="SSF48403">
    <property type="entry name" value="Ankyrin repeat"/>
    <property type="match status" value="1"/>
</dbReference>
<dbReference type="SMART" id="SM00248">
    <property type="entry name" value="ANK"/>
    <property type="match status" value="1"/>
</dbReference>
<sequence length="55" mass="5818">MYNQNRKLVAGITPLFLAAQAGNMDVVKLLVQSGANPTQPSYIQGKADLCTPAQA</sequence>
<organism evidence="2 3">
    <name type="scientific">Haematococcus lacustris</name>
    <name type="common">Green alga</name>
    <name type="synonym">Haematococcus pluvialis</name>
    <dbReference type="NCBI Taxonomy" id="44745"/>
    <lineage>
        <taxon>Eukaryota</taxon>
        <taxon>Viridiplantae</taxon>
        <taxon>Chlorophyta</taxon>
        <taxon>core chlorophytes</taxon>
        <taxon>Chlorophyceae</taxon>
        <taxon>CS clade</taxon>
        <taxon>Chlamydomonadales</taxon>
        <taxon>Haematococcaceae</taxon>
        <taxon>Haematococcus</taxon>
    </lineage>
</organism>
<dbReference type="PROSITE" id="PS50088">
    <property type="entry name" value="ANK_REPEAT"/>
    <property type="match status" value="1"/>
</dbReference>
<dbReference type="EMBL" id="BLLF01001351">
    <property type="protein sequence ID" value="GFH18761.1"/>
    <property type="molecule type" value="Genomic_DNA"/>
</dbReference>
<dbReference type="PROSITE" id="PS50297">
    <property type="entry name" value="ANK_REP_REGION"/>
    <property type="match status" value="1"/>
</dbReference>
<protein>
    <submittedName>
        <fullName evidence="2">ANK_REP_REGION domain-containing protein</fullName>
    </submittedName>
</protein>
<dbReference type="InterPro" id="IPR036770">
    <property type="entry name" value="Ankyrin_rpt-contain_sf"/>
</dbReference>
<keyword evidence="1" id="KW-0040">ANK repeat</keyword>
<accession>A0A699Z9A4</accession>
<evidence type="ECO:0000313" key="2">
    <source>
        <dbReference type="EMBL" id="GFH18761.1"/>
    </source>
</evidence>
<evidence type="ECO:0000313" key="3">
    <source>
        <dbReference type="Proteomes" id="UP000485058"/>
    </source>
</evidence>